<evidence type="ECO:0000313" key="2">
    <source>
        <dbReference type="Proteomes" id="UP000027195"/>
    </source>
</evidence>
<dbReference type="InParanoid" id="A0A067MVL0"/>
<organism evidence="1 2">
    <name type="scientific">Botryobasidium botryosum (strain FD-172 SS1)</name>
    <dbReference type="NCBI Taxonomy" id="930990"/>
    <lineage>
        <taxon>Eukaryota</taxon>
        <taxon>Fungi</taxon>
        <taxon>Dikarya</taxon>
        <taxon>Basidiomycota</taxon>
        <taxon>Agaricomycotina</taxon>
        <taxon>Agaricomycetes</taxon>
        <taxon>Cantharellales</taxon>
        <taxon>Botryobasidiaceae</taxon>
        <taxon>Botryobasidium</taxon>
    </lineage>
</organism>
<keyword evidence="2" id="KW-1185">Reference proteome</keyword>
<reference evidence="2" key="1">
    <citation type="journal article" date="2014" name="Proc. Natl. Acad. Sci. U.S.A.">
        <title>Extensive sampling of basidiomycete genomes demonstrates inadequacy of the white-rot/brown-rot paradigm for wood decay fungi.</title>
        <authorList>
            <person name="Riley R."/>
            <person name="Salamov A.A."/>
            <person name="Brown D.W."/>
            <person name="Nagy L.G."/>
            <person name="Floudas D."/>
            <person name="Held B.W."/>
            <person name="Levasseur A."/>
            <person name="Lombard V."/>
            <person name="Morin E."/>
            <person name="Otillar R."/>
            <person name="Lindquist E.A."/>
            <person name="Sun H."/>
            <person name="LaButti K.M."/>
            <person name="Schmutz J."/>
            <person name="Jabbour D."/>
            <person name="Luo H."/>
            <person name="Baker S.E."/>
            <person name="Pisabarro A.G."/>
            <person name="Walton J.D."/>
            <person name="Blanchette R.A."/>
            <person name="Henrissat B."/>
            <person name="Martin F."/>
            <person name="Cullen D."/>
            <person name="Hibbett D.S."/>
            <person name="Grigoriev I.V."/>
        </authorList>
    </citation>
    <scope>NUCLEOTIDE SEQUENCE [LARGE SCALE GENOMIC DNA]</scope>
    <source>
        <strain evidence="2">FD-172 SS1</strain>
    </source>
</reference>
<proteinExistence type="predicted"/>
<dbReference type="EMBL" id="KL198019">
    <property type="protein sequence ID" value="KDQ19654.1"/>
    <property type="molecule type" value="Genomic_DNA"/>
</dbReference>
<dbReference type="Proteomes" id="UP000027195">
    <property type="component" value="Unassembled WGS sequence"/>
</dbReference>
<dbReference type="AlphaFoldDB" id="A0A067MVL0"/>
<evidence type="ECO:0000313" key="1">
    <source>
        <dbReference type="EMBL" id="KDQ19654.1"/>
    </source>
</evidence>
<name>A0A067MVL0_BOTB1</name>
<protein>
    <submittedName>
        <fullName evidence="1">Uncharacterized protein</fullName>
    </submittedName>
</protein>
<dbReference type="HOGENOM" id="CLU_1695198_0_0_1"/>
<sequence length="155" mass="17632">MGQRPFLGCALREGVWAAANCRSNLAYLKFSDDRLKYSKEIFKLSLFSAVGNRIRLLYSEFNLERDDDNLVLLIFFTDISARLYSPKTQRGDSLVEQADKHTWTSELHFATSAGPLSWWNDVEPQRTRGGGRAPRASWCIVTSGFSRQNSYTAIL</sequence>
<accession>A0A067MVL0</accession>
<gene>
    <name evidence="1" type="ORF">BOTBODRAFT_445063</name>
</gene>